<dbReference type="InterPro" id="IPR015943">
    <property type="entry name" value="WD40/YVTN_repeat-like_dom_sf"/>
</dbReference>
<sequence>MAMNQKGTLLATIHTSRVQHEGPKDERTGEDEESVDKLLVVWRLEDCTIARLTVLPRSWYSDQVSREDVAEPGKPIPPALAFCGAEYLIVAKRSHSLFSAGMRGCARSFLSGASSRPHLDIYLVSDFLKVAPDLSSLPAPRHQPAPLVGTAVDVPVVRLLTCARTEDVEVVYISPRSTIFWKIDALHSLHGGEGQCPCKMECAEGRRFGCEVRANSSRECDDSAFDVDHRLALHFQFAELPWRMTDDPDLCFTTGCLTRRSASSPTLLLLATNAGFVYGVNFDTNTLLFELQVATAEPVTCIACDRAQDLLCGLGSTLKRWSVNLLSLLPTYEQSDWQSLQASPSRLPFVDIRGFAVSAAFQLDGAVKTMQCGSEAETVVSTSANTIWYLHWNQQARVRLQSGHTGPIRFVCSAYGLTAPCSRRLSRRPVSAEGNDRSLDGGSLVLSHWPRLDSSRPLCSDIFATAGDDLTIRLWSCWPRPQQIAVFSLKQRCCGLAFIRPDVLAALFDNGCLRLIDIRSFRIVGRLQATSEGDAPTSLACVAENHALVATRSGAVLSIQLVTEGASGVSPPLPPQGGPEKNHKTIKHASISRITGLLFGNVGSTLQSQSLTEVGVLSESPWTPPPITHMTVCRQLSKSSKEEGHAACAAERELLLARVAVATRGGVCAIGAYAPNRSSKHMTWMTDQSFIVKVPPRVHQGHCCMASSGDWVQAAFVADDALVICRAATVFLVGITAREVVKKINLLDRLPECCLNERWLVASLEYCSHKKALVLILKGGSFLVLDMPSLFVCSGPCQNVHPCFGQVVARVPSAELESFVSAALIGPSHVLVGIKEVVTSVRIV</sequence>
<feature type="compositionally biased region" description="Basic and acidic residues" evidence="1">
    <location>
        <begin position="18"/>
        <end position="27"/>
    </location>
</feature>
<dbReference type="EMBL" id="LN714481">
    <property type="protein sequence ID" value="CEL66450.1"/>
    <property type="molecule type" value="Genomic_DNA"/>
</dbReference>
<feature type="region of interest" description="Disordered" evidence="1">
    <location>
        <begin position="12"/>
        <end position="31"/>
    </location>
</feature>
<accession>A0A0F7UCY7</accession>
<dbReference type="Gene3D" id="2.130.10.10">
    <property type="entry name" value="YVTN repeat-like/Quinoprotein amine dehydrogenase"/>
    <property type="match status" value="1"/>
</dbReference>
<evidence type="ECO:0000313" key="2">
    <source>
        <dbReference type="EMBL" id="CEL66450.1"/>
    </source>
</evidence>
<dbReference type="InterPro" id="IPR036322">
    <property type="entry name" value="WD40_repeat_dom_sf"/>
</dbReference>
<reference evidence="2" key="1">
    <citation type="journal article" date="2015" name="PLoS ONE">
        <title>Comprehensive Evaluation of Toxoplasma gondii VEG and Neospora caninum LIV Genomes with Tachyzoite Stage Transcriptome and Proteome Defines Novel Transcript Features.</title>
        <authorList>
            <person name="Ramaprasad A."/>
            <person name="Mourier T."/>
            <person name="Naeem R."/>
            <person name="Malas T.B."/>
            <person name="Moussa E."/>
            <person name="Panigrahi A."/>
            <person name="Vermont S.J."/>
            <person name="Otto T.D."/>
            <person name="Wastling J."/>
            <person name="Pain A."/>
        </authorList>
    </citation>
    <scope>NUCLEOTIDE SEQUENCE</scope>
    <source>
        <strain evidence="2">Liverpool</strain>
    </source>
</reference>
<proteinExistence type="predicted"/>
<gene>
    <name evidence="2" type="ORF">BN1204_022630</name>
</gene>
<protein>
    <submittedName>
        <fullName evidence="2">WD domain, G-beta repeat-containing protein</fullName>
    </submittedName>
</protein>
<evidence type="ECO:0000256" key="1">
    <source>
        <dbReference type="SAM" id="MobiDB-lite"/>
    </source>
</evidence>
<dbReference type="SUPFAM" id="SSF50978">
    <property type="entry name" value="WD40 repeat-like"/>
    <property type="match status" value="1"/>
</dbReference>
<name>A0A0F7UCY7_NEOCL</name>
<dbReference type="AlphaFoldDB" id="A0A0F7UCY7"/>
<organism evidence="2">
    <name type="scientific">Neospora caninum (strain Liverpool)</name>
    <dbReference type="NCBI Taxonomy" id="572307"/>
    <lineage>
        <taxon>Eukaryota</taxon>
        <taxon>Sar</taxon>
        <taxon>Alveolata</taxon>
        <taxon>Apicomplexa</taxon>
        <taxon>Conoidasida</taxon>
        <taxon>Coccidia</taxon>
        <taxon>Eucoccidiorida</taxon>
        <taxon>Eimeriorina</taxon>
        <taxon>Sarcocystidae</taxon>
        <taxon>Neospora</taxon>
    </lineage>
</organism>